<dbReference type="OrthoDB" id="7210484at2"/>
<protein>
    <recommendedName>
        <fullName evidence="1">Phosphotyrosine protein phosphatase I domain-containing protein</fullName>
    </recommendedName>
</protein>
<evidence type="ECO:0000313" key="3">
    <source>
        <dbReference type="Proteomes" id="UP000237684"/>
    </source>
</evidence>
<dbReference type="InterPro" id="IPR023485">
    <property type="entry name" value="Ptyr_pPase"/>
</dbReference>
<keyword evidence="3" id="KW-1185">Reference proteome</keyword>
<organism evidence="2 3">
    <name type="scientific">Abditibacterium utsteinense</name>
    <dbReference type="NCBI Taxonomy" id="1960156"/>
    <lineage>
        <taxon>Bacteria</taxon>
        <taxon>Pseudomonadati</taxon>
        <taxon>Abditibacteriota</taxon>
        <taxon>Abditibacteriia</taxon>
        <taxon>Abditibacteriales</taxon>
        <taxon>Abditibacteriaceae</taxon>
        <taxon>Abditibacterium</taxon>
    </lineage>
</organism>
<dbReference type="SUPFAM" id="SSF52788">
    <property type="entry name" value="Phosphotyrosine protein phosphatases I"/>
    <property type="match status" value="1"/>
</dbReference>
<dbReference type="SMART" id="SM00226">
    <property type="entry name" value="LMWPc"/>
    <property type="match status" value="1"/>
</dbReference>
<dbReference type="RefSeq" id="WP_105483703.1">
    <property type="nucleotide sequence ID" value="NZ_NIGF01000008.1"/>
</dbReference>
<evidence type="ECO:0000259" key="1">
    <source>
        <dbReference type="SMART" id="SM00226"/>
    </source>
</evidence>
<proteinExistence type="predicted"/>
<dbReference type="InterPro" id="IPR036196">
    <property type="entry name" value="Ptyr_pPase_sf"/>
</dbReference>
<dbReference type="InterPro" id="IPR016919">
    <property type="entry name" value="UCP029416_PTP"/>
</dbReference>
<dbReference type="PIRSF" id="PIRSF029416">
    <property type="entry name" value="UCP029416_PTP"/>
    <property type="match status" value="1"/>
</dbReference>
<evidence type="ECO:0000313" key="2">
    <source>
        <dbReference type="EMBL" id="PQV63860.1"/>
    </source>
</evidence>
<dbReference type="AlphaFoldDB" id="A0A2S8SSS8"/>
<dbReference type="EMBL" id="NIGF01000008">
    <property type="protein sequence ID" value="PQV63860.1"/>
    <property type="molecule type" value="Genomic_DNA"/>
</dbReference>
<gene>
    <name evidence="2" type="ORF">B1R32_10867</name>
</gene>
<dbReference type="Gene3D" id="3.40.50.2300">
    <property type="match status" value="1"/>
</dbReference>
<feature type="domain" description="Phosphotyrosine protein phosphatase I" evidence="1">
    <location>
        <begin position="8"/>
        <end position="114"/>
    </location>
</feature>
<accession>A0A2S8SSS8</accession>
<sequence>MKSSNSTQKWLFVCSRNKRRSLTAEKMLEKVDGLEVRSAGTQPGARVALSAGLIGWADLIFWMEKSHLNRARQRFPEEIDQRENVVLGIPDDFEFGQIELIEELRAKLEPFIEWPE</sequence>
<dbReference type="Proteomes" id="UP000237684">
    <property type="component" value="Unassembled WGS sequence"/>
</dbReference>
<reference evidence="2 3" key="1">
    <citation type="journal article" date="2018" name="Syst. Appl. Microbiol.">
        <title>Abditibacterium utsteinense sp. nov., the first cultivated member of candidate phylum FBP, isolated from ice-free Antarctic soil samples.</title>
        <authorList>
            <person name="Tahon G."/>
            <person name="Tytgat B."/>
            <person name="Lebbe L."/>
            <person name="Carlier A."/>
            <person name="Willems A."/>
        </authorList>
    </citation>
    <scope>NUCLEOTIDE SEQUENCE [LARGE SCALE GENOMIC DNA]</scope>
    <source>
        <strain evidence="2 3">LMG 29911</strain>
    </source>
</reference>
<name>A0A2S8SSS8_9BACT</name>
<dbReference type="InParanoid" id="A0A2S8SSS8"/>
<comment type="caution">
    <text evidence="2">The sequence shown here is derived from an EMBL/GenBank/DDBJ whole genome shotgun (WGS) entry which is preliminary data.</text>
</comment>